<keyword evidence="2" id="KW-1185">Reference proteome</keyword>
<dbReference type="SUPFAM" id="SSF111069">
    <property type="entry name" value="Hypothetical protein yfbM"/>
    <property type="match status" value="1"/>
</dbReference>
<protein>
    <submittedName>
        <fullName evidence="1">DUF1877 family protein</fullName>
    </submittedName>
</protein>
<comment type="caution">
    <text evidence="1">The sequence shown here is derived from an EMBL/GenBank/DDBJ whole genome shotgun (WGS) entry which is preliminary data.</text>
</comment>
<dbReference type="AlphaFoldDB" id="A0A3A9ZNK1"/>
<dbReference type="InterPro" id="IPR015068">
    <property type="entry name" value="DUF1877"/>
</dbReference>
<dbReference type="OrthoDB" id="5354816at2"/>
<sequence length="177" mass="19773">MYGSWLRVSPAELARAGEDLDWAYDLARRVEDAEEAERPADPRFSGTDKAWHALDFLLDRRGFPVSIVSGEQWFVALPDDWEAAQEILTDPETDWGYGPPRYLTPEQVAEAATALADLTGAALIDGVDPAELQRAEIYPAVWDRPGELDWVAHFLPHVREYFTAAAKNGDAVICWVS</sequence>
<organism evidence="1 2">
    <name type="scientific">Micromonospora costi</name>
    <dbReference type="NCBI Taxonomy" id="1530042"/>
    <lineage>
        <taxon>Bacteria</taxon>
        <taxon>Bacillati</taxon>
        <taxon>Actinomycetota</taxon>
        <taxon>Actinomycetes</taxon>
        <taxon>Micromonosporales</taxon>
        <taxon>Micromonosporaceae</taxon>
        <taxon>Micromonospora</taxon>
    </lineage>
</organism>
<reference evidence="1 2" key="1">
    <citation type="journal article" date="2015" name="Int. J. Syst. Evol. Microbiol.">
        <title>Micromonospora costi sp. nov., isolated from a leaf of Costus speciosus.</title>
        <authorList>
            <person name="Thawai C."/>
        </authorList>
    </citation>
    <scope>NUCLEOTIDE SEQUENCE [LARGE SCALE GENOMIC DNA]</scope>
    <source>
        <strain evidence="1 2">CS1-12</strain>
    </source>
</reference>
<dbReference type="InterPro" id="IPR035944">
    <property type="entry name" value="YfbM-like_sf"/>
</dbReference>
<evidence type="ECO:0000313" key="2">
    <source>
        <dbReference type="Proteomes" id="UP000279968"/>
    </source>
</evidence>
<accession>A0A3A9ZNK1</accession>
<proteinExistence type="predicted"/>
<dbReference type="Pfam" id="PF08974">
    <property type="entry name" value="DUF1877"/>
    <property type="match status" value="1"/>
</dbReference>
<evidence type="ECO:0000313" key="1">
    <source>
        <dbReference type="EMBL" id="RKN49860.1"/>
    </source>
</evidence>
<name>A0A3A9ZNK1_9ACTN</name>
<dbReference type="Gene3D" id="3.40.1760.10">
    <property type="entry name" value="YfbM-like super family"/>
    <property type="match status" value="1"/>
</dbReference>
<dbReference type="Proteomes" id="UP000279968">
    <property type="component" value="Unassembled WGS sequence"/>
</dbReference>
<dbReference type="EMBL" id="RBAN01000011">
    <property type="protein sequence ID" value="RKN49860.1"/>
    <property type="molecule type" value="Genomic_DNA"/>
</dbReference>
<gene>
    <name evidence="1" type="ORF">D7193_32015</name>
</gene>